<comment type="caution">
    <text evidence="14">The sequence shown here is derived from an EMBL/GenBank/DDBJ whole genome shotgun (WGS) entry which is preliminary data.</text>
</comment>
<dbReference type="Gene3D" id="3.30.70.560">
    <property type="entry name" value="7,8-Dihydro-6-hydroxymethylpterin-pyrophosphokinase HPPK"/>
    <property type="match status" value="1"/>
</dbReference>
<comment type="function">
    <text evidence="10">Catalyzes the transfer of pyrophosphate from adenosine triphosphate (ATP) to 6-hydroxymethyl-7,8-dihydropterin, an enzymatic step in folate biosynthesis pathway.</text>
</comment>
<dbReference type="GO" id="GO:0046654">
    <property type="term" value="P:tetrahydrofolate biosynthetic process"/>
    <property type="evidence" value="ECO:0007669"/>
    <property type="project" value="UniProtKB-UniPathway"/>
</dbReference>
<dbReference type="GO" id="GO:0005524">
    <property type="term" value="F:ATP binding"/>
    <property type="evidence" value="ECO:0007669"/>
    <property type="project" value="UniProtKB-KW"/>
</dbReference>
<keyword evidence="7 14" id="KW-0418">Kinase</keyword>
<keyword evidence="15" id="KW-1185">Reference proteome</keyword>
<dbReference type="PANTHER" id="PTHR43071:SF1">
    <property type="entry name" value="2-AMINO-4-HYDROXY-6-HYDROXYMETHYLDIHYDROPTERIDINE PYROPHOSPHOKINASE"/>
    <property type="match status" value="1"/>
</dbReference>
<feature type="domain" description="7,8-dihydro-6-hydroxymethylpterin-pyrophosphokinase" evidence="13">
    <location>
        <begin position="93"/>
        <end position="104"/>
    </location>
</feature>
<dbReference type="GO" id="GO:0016301">
    <property type="term" value="F:kinase activity"/>
    <property type="evidence" value="ECO:0007669"/>
    <property type="project" value="UniProtKB-KW"/>
</dbReference>
<comment type="similarity">
    <text evidence="2">Belongs to the HPPK family.</text>
</comment>
<proteinExistence type="inferred from homology"/>
<evidence type="ECO:0000256" key="1">
    <source>
        <dbReference type="ARBA" id="ARBA00005051"/>
    </source>
</evidence>
<evidence type="ECO:0000256" key="3">
    <source>
        <dbReference type="ARBA" id="ARBA00013253"/>
    </source>
</evidence>
<dbReference type="Pfam" id="PF01288">
    <property type="entry name" value="HPPK"/>
    <property type="match status" value="1"/>
</dbReference>
<dbReference type="GO" id="GO:0046656">
    <property type="term" value="P:folic acid biosynthetic process"/>
    <property type="evidence" value="ECO:0007669"/>
    <property type="project" value="UniProtKB-KW"/>
</dbReference>
<evidence type="ECO:0000256" key="8">
    <source>
        <dbReference type="ARBA" id="ARBA00022840"/>
    </source>
</evidence>
<evidence type="ECO:0000256" key="2">
    <source>
        <dbReference type="ARBA" id="ARBA00005810"/>
    </source>
</evidence>
<dbReference type="UniPathway" id="UPA00077">
    <property type="reaction ID" value="UER00155"/>
</dbReference>
<keyword evidence="6" id="KW-0547">Nucleotide-binding</keyword>
<organism evidence="14 15">
    <name type="scientific">Stenotrophomonas koreensis</name>
    <dbReference type="NCBI Taxonomy" id="266128"/>
    <lineage>
        <taxon>Bacteria</taxon>
        <taxon>Pseudomonadati</taxon>
        <taxon>Pseudomonadota</taxon>
        <taxon>Gammaproteobacteria</taxon>
        <taxon>Lysobacterales</taxon>
        <taxon>Lysobacteraceae</taxon>
        <taxon>Stenotrophomonas</taxon>
    </lineage>
</organism>
<evidence type="ECO:0000256" key="9">
    <source>
        <dbReference type="ARBA" id="ARBA00022909"/>
    </source>
</evidence>
<dbReference type="AlphaFoldDB" id="A0A0R0C060"/>
<evidence type="ECO:0000256" key="6">
    <source>
        <dbReference type="ARBA" id="ARBA00022741"/>
    </source>
</evidence>
<keyword evidence="8" id="KW-0067">ATP-binding</keyword>
<accession>A0A0R0C060</accession>
<dbReference type="NCBIfam" id="TIGR01498">
    <property type="entry name" value="folK"/>
    <property type="match status" value="1"/>
</dbReference>
<dbReference type="SUPFAM" id="SSF55083">
    <property type="entry name" value="6-hydroxymethyl-7,8-dihydropterin pyrophosphokinase, HPPK"/>
    <property type="match status" value="1"/>
</dbReference>
<reference evidence="14 15" key="1">
    <citation type="submission" date="2015-05" db="EMBL/GenBank/DDBJ databases">
        <title>Genome sequencing and analysis of members of genus Stenotrophomonas.</title>
        <authorList>
            <person name="Patil P.P."/>
            <person name="Midha S."/>
            <person name="Patil P.B."/>
        </authorList>
    </citation>
    <scope>NUCLEOTIDE SEQUENCE [LARGE SCALE GENOMIC DNA]</scope>
    <source>
        <strain evidence="14 15">DSM 17805</strain>
    </source>
</reference>
<dbReference type="PROSITE" id="PS00794">
    <property type="entry name" value="HPPK"/>
    <property type="match status" value="1"/>
</dbReference>
<evidence type="ECO:0000256" key="11">
    <source>
        <dbReference type="ARBA" id="ARBA00029766"/>
    </source>
</evidence>
<protein>
    <recommendedName>
        <fullName evidence="4">2-amino-4-hydroxy-6-hydroxymethyldihydropteridine pyrophosphokinase</fullName>
        <ecNumber evidence="3">2.7.6.3</ecNumber>
    </recommendedName>
    <alternativeName>
        <fullName evidence="11">6-hydroxymethyl-7,8-dihydropterin pyrophosphokinase</fullName>
    </alternativeName>
    <alternativeName>
        <fullName evidence="12">7,8-dihydro-6-hydroxymethylpterin-pyrophosphokinase</fullName>
    </alternativeName>
</protein>
<keyword evidence="5" id="KW-0808">Transferase</keyword>
<comment type="pathway">
    <text evidence="1">Cofactor biosynthesis; tetrahydrofolate biosynthesis; 2-amino-4-hydroxy-6-hydroxymethyl-7,8-dihydropteridine diphosphate from 7,8-dihydroneopterin triphosphate: step 4/4.</text>
</comment>
<dbReference type="Proteomes" id="UP000051254">
    <property type="component" value="Unassembled WGS sequence"/>
</dbReference>
<evidence type="ECO:0000256" key="5">
    <source>
        <dbReference type="ARBA" id="ARBA00022679"/>
    </source>
</evidence>
<keyword evidence="9" id="KW-0289">Folate biosynthesis</keyword>
<dbReference type="EC" id="2.7.6.3" evidence="3"/>
<dbReference type="PATRIC" id="fig|266128.3.peg.2486"/>
<gene>
    <name evidence="14" type="ORF">ABB25_04180</name>
</gene>
<dbReference type="CDD" id="cd00483">
    <property type="entry name" value="HPPK"/>
    <property type="match status" value="1"/>
</dbReference>
<evidence type="ECO:0000256" key="4">
    <source>
        <dbReference type="ARBA" id="ARBA00016218"/>
    </source>
</evidence>
<evidence type="ECO:0000256" key="10">
    <source>
        <dbReference type="ARBA" id="ARBA00029409"/>
    </source>
</evidence>
<evidence type="ECO:0000313" key="14">
    <source>
        <dbReference type="EMBL" id="KRG59722.1"/>
    </source>
</evidence>
<evidence type="ECO:0000256" key="7">
    <source>
        <dbReference type="ARBA" id="ARBA00022777"/>
    </source>
</evidence>
<dbReference type="InterPro" id="IPR035907">
    <property type="entry name" value="Hppk_sf"/>
</dbReference>
<dbReference type="InterPro" id="IPR000550">
    <property type="entry name" value="Hppk"/>
</dbReference>
<sequence>MTAVVEACIGLGANLGDAQATVGQALACLAADPEISRLRASPLYRSAPWGRQDQPDFINACACFVTGLTPLALLEKLQALELAHGRQRLPGGHWGPRTLDLDLLLYGQQVIDLPQLQVPHRWMHARAFVLVPLADIAPQAGIAGHGTVAELLVGMDTSQVVPIGG</sequence>
<evidence type="ECO:0000256" key="12">
    <source>
        <dbReference type="ARBA" id="ARBA00033413"/>
    </source>
</evidence>
<dbReference type="GO" id="GO:0003848">
    <property type="term" value="F:2-amino-4-hydroxy-6-hydroxymethyldihydropteridine diphosphokinase activity"/>
    <property type="evidence" value="ECO:0007669"/>
    <property type="project" value="UniProtKB-EC"/>
</dbReference>
<dbReference type="OrthoDB" id="9808041at2"/>
<name>A0A0R0C060_9GAMM</name>
<dbReference type="EMBL" id="LDJH01000006">
    <property type="protein sequence ID" value="KRG59722.1"/>
    <property type="molecule type" value="Genomic_DNA"/>
</dbReference>
<evidence type="ECO:0000313" key="15">
    <source>
        <dbReference type="Proteomes" id="UP000051254"/>
    </source>
</evidence>
<dbReference type="PANTHER" id="PTHR43071">
    <property type="entry name" value="2-AMINO-4-HYDROXY-6-HYDROXYMETHYLDIHYDROPTERIDINE PYROPHOSPHOKINASE"/>
    <property type="match status" value="1"/>
</dbReference>
<evidence type="ECO:0000259" key="13">
    <source>
        <dbReference type="PROSITE" id="PS00794"/>
    </source>
</evidence>
<dbReference type="STRING" id="266128.ABB25_04180"/>